<dbReference type="SUPFAM" id="SSF49401">
    <property type="entry name" value="Bacterial adhesins"/>
    <property type="match status" value="3"/>
</dbReference>
<dbReference type="Pfam" id="PF17961">
    <property type="entry name" value="Big_8"/>
    <property type="match status" value="1"/>
</dbReference>
<keyword evidence="5" id="KW-0732">Signal</keyword>
<dbReference type="Gene3D" id="2.60.40.1280">
    <property type="match status" value="3"/>
</dbReference>
<comment type="similarity">
    <text evidence="2">Belongs to the serine-aspartate repeat-containing protein (SDr) family.</text>
</comment>
<feature type="domain" description="SpaA-like prealbumin fold" evidence="11">
    <location>
        <begin position="936"/>
        <end position="1021"/>
    </location>
</feature>
<feature type="domain" description="SpaA-like prealbumin fold" evidence="11">
    <location>
        <begin position="1165"/>
        <end position="1265"/>
    </location>
</feature>
<evidence type="ECO:0000256" key="7">
    <source>
        <dbReference type="SAM" id="MobiDB-lite"/>
    </source>
</evidence>
<dbReference type="NCBIfam" id="TIGR01167">
    <property type="entry name" value="LPXTG_anchor"/>
    <property type="match status" value="1"/>
</dbReference>
<evidence type="ECO:0000256" key="5">
    <source>
        <dbReference type="ARBA" id="ARBA00022729"/>
    </source>
</evidence>
<feature type="domain" description="SpaA-like prealbumin fold" evidence="11">
    <location>
        <begin position="1340"/>
        <end position="1422"/>
    </location>
</feature>
<evidence type="ECO:0000259" key="9">
    <source>
        <dbReference type="Pfam" id="PF00746"/>
    </source>
</evidence>
<dbReference type="InterPro" id="IPR041171">
    <property type="entry name" value="SDR_Ig"/>
</dbReference>
<accession>A0A1H9I2P7</accession>
<dbReference type="GO" id="GO:0007155">
    <property type="term" value="P:cell adhesion"/>
    <property type="evidence" value="ECO:0007669"/>
    <property type="project" value="InterPro"/>
</dbReference>
<dbReference type="SUPFAM" id="SSF49478">
    <property type="entry name" value="Cna protein B-type domain"/>
    <property type="match status" value="2"/>
</dbReference>
<comment type="subcellular location">
    <subcellularLocation>
        <location evidence="1">Secreted</location>
        <location evidence="1">Cell wall</location>
        <topology evidence="1">Peptidoglycan-anchor</topology>
    </subcellularLocation>
</comment>
<keyword evidence="8" id="KW-1133">Transmembrane helix</keyword>
<dbReference type="EMBL" id="FOGF01000004">
    <property type="protein sequence ID" value="SEQ68772.1"/>
    <property type="molecule type" value="Genomic_DNA"/>
</dbReference>
<sequence length="2318" mass="259680">MIPEVSYKHKAKQQKVFDKYRTKLLTAAAVLTFATPAAITVIQEGHFNPLAAIQAESGDDVSKEITGLEMKLVNSDGSDINDSKVNPYRQYNLYLKTQSNITIGSGRIEVGDFFYINVPEELDYTAVQQMVVDTNDFKYSIKVIEKDGKKQLRVEINDIMNLPINAFEIEMTLPVKFADTTNQEVTLTASTQGATSNEQTVTIQSREKSDISNQTDVALKVVEMTDAENFSEITSAVDPSTVLGLQLSFTFNTDDLMPGDTFTVELPKELEYVDGAVVNIARPEMQVAGKINGNDKTATFTVIRVPKGTGQAEAMGTTVAAPFDLLEIPINGGEVTLTATTAKNSASQKITISQASASRDVTASVKNLTFDLTDEDGNTVAQNAEVNPYKVYGMNINVDMGENAGVQQLKAGDYIDIELPDMMDIDINEIKKMINNTPNFESVGRIFNDDNGHKVLRTTITKVPRSISNTVTFGYKLFVPFNIEKILQIQDYNNTRDFSLKMKTTAQDNPKSIVLPLCVVNLGNPEVPAGDLYSPPSEFLFNNAGRTNEANILKPQYQTSQFLSKPRKADGSLNGKFYDYSIYTLVKIEKGHGKYGLQSRWTPGWDKVASNVDPTKKHWSASQGHPSEPDDSSVPNAGPENYINAYCIEDIKYRWIGDGLRPKVTASNGDYRYMQEDFETFFYKEVYNHISQNEKPEMAKKIKNIMAHSYPFVSEEAMRNYYGFEDDIKLSDIIAATQQYIWDLLYINNSEYAIPNTGAKIGRWDNYHSENMTVPFKNNQYTLDINSDQRVRSAWEKIGLKVNQGYTEKNIEKVKINKILLDDKKENVTIELSKKIDPSETGKLIITTPDGTKEVQLGYKPGYESGKIITTAVSGFDESKEHNFVDVRLELTDNDYLVKFYALHSIGGATQDVITTKIFPRTYTDQSSIKVNCFKGKFEFIKYQTGTQYTIVGAEFELTNQSTGEKFTAVADLEGLVSFDKLPSGTYTLKETKAPAGYILIEKEYTVVVGEDGNATLDGQNISEGIWNNKYEISNPEVKIELIKEDADKTHADNTNRLNGAVFRIDKENGAKEGYPKQYTTQGTGVNTGEIHITGLTDGTYTITEIKAPVGYQLSDEVITFTVNNGVVTRNNGEILNGKDAEKPELENKSMFFSNKPEKPKEPEIIVKKVDQNGDVLPAIEGEVNSGAEFTLRELQKKYGGKWGYIPDTEQQTRTLTIDTDGQLRFENLSKGVWYILSETKAPTDYEGTEKQWNVKVETNGSIEISEVAVKRVKTPAKNIKNADIQKITQLVNGLLPTLSQKPKSVIKEFKEEQVSIKEAKKQEAKIDGSTITIVNQKLGKFDIEKISTLKEKLTGAEFELIKKDDSSFTPIQKTTPKSGLLTFDNLLPGTYILTETKAPEGYEKTSETWEIKVTNNGETILLSETGEKIINTGADFSSGYNGILNMASKVMSIDTENKTFTQYIYVNNYKSNKVVWFGENHFKPVANIELPKFNNAETISYKIYKVPFGNVSELQSFEGTKTKEEFPSDSAIVSNINRYEGYTNLEVAFNTALSPKNSYYDANAAIIEVTAKYEGNEINTNNSFQYMLPAWEDKSMETREVSTTNYVKIPNLKSEEIIKVPLTIINKRPETPEPKPGEGKVVINKLGLGKPVAGAKFKLSYGKIGEIDTTKEPIYGVENNAGEIIFNQLKPGIYTLEEESAPEGYEKTDRTWTIIIYSSGVTEAFENPSNGSLQPEERTGSNRNSDLTVVKDNFTFTVYPYGDSNGSRDASTIYPNNGGLMDVDFELDFKSDTKKLLAGDYFTLDIPEYMHDHGINPANVNEHIIINGRKEPIAIGKMVDMDGNRVMKYTFTEYAASMKHIILKGNLKLSIDTSVVTDDASNKQYDFNLIDQKHIKGSINVEYPDFGTEYTNTISLMSTITQKDNKNQTFEYYIYVNPLKRTGNKGTTLEINDFRNDDPYVPGKDSVANITSIRLYDATNVELPKSFAVTPLIDKGTLKDLGKEYCTEPISKPNDGHTYTVDFENFLYNGKSYVVKVTGTMDSQGDYLALSSKLKGTYTQKDIWHNGYWYDGYWYDGYWENGYWEQKDLDNPTYLITNNHTYVRSSELAIIGHYKDNYPVLDIANAPINKAKIKVTKVDEKNPDKLIGFGDFDSARFAITTKPNPVSTNNGQNSDDIYNGQVANLIGNKGSSFTFENSDKQGFEPGQYYLWEMRAPKGYAKLLDVIPFYIEEDGSIIIPSKEIKQGDMVVGHEVDTEHFAYDMITQPTKVDDTPIFEIKVKNRKVEYPKTGSIGSIIFYVIGLTGMIGSAWMFTKKQ</sequence>
<dbReference type="InterPro" id="IPR008966">
    <property type="entry name" value="Adhesion_dom_sf"/>
</dbReference>
<dbReference type="InterPro" id="IPR041033">
    <property type="entry name" value="SpaA_PFL_dom_1"/>
</dbReference>
<evidence type="ECO:0000259" key="11">
    <source>
        <dbReference type="Pfam" id="PF17802"/>
    </source>
</evidence>
<organism evidence="13 14">
    <name type="scientific">Granulicatella balaenopterae</name>
    <dbReference type="NCBI Taxonomy" id="137733"/>
    <lineage>
        <taxon>Bacteria</taxon>
        <taxon>Bacillati</taxon>
        <taxon>Bacillota</taxon>
        <taxon>Bacilli</taxon>
        <taxon>Lactobacillales</taxon>
        <taxon>Carnobacteriaceae</taxon>
        <taxon>Granulicatella</taxon>
    </lineage>
</organism>
<keyword evidence="6" id="KW-0572">Peptidoglycan-anchor</keyword>
<evidence type="ECO:0000259" key="12">
    <source>
        <dbReference type="Pfam" id="PF17961"/>
    </source>
</evidence>
<dbReference type="Gene3D" id="2.60.40.10">
    <property type="entry name" value="Immunoglobulins"/>
    <property type="match status" value="6"/>
</dbReference>
<evidence type="ECO:0000313" key="13">
    <source>
        <dbReference type="EMBL" id="SEQ68772.1"/>
    </source>
</evidence>
<reference evidence="13 14" key="1">
    <citation type="submission" date="2016-10" db="EMBL/GenBank/DDBJ databases">
        <authorList>
            <person name="de Groot N.N."/>
        </authorList>
    </citation>
    <scope>NUCLEOTIDE SEQUENCE [LARGE SCALE GENOMIC DNA]</scope>
    <source>
        <strain evidence="13 14">DSM 15827</strain>
    </source>
</reference>
<dbReference type="Gene3D" id="2.60.40.1290">
    <property type="match status" value="1"/>
</dbReference>
<dbReference type="InterPro" id="IPR011252">
    <property type="entry name" value="Fibrogen-bd_dom1"/>
</dbReference>
<evidence type="ECO:0000256" key="6">
    <source>
        <dbReference type="ARBA" id="ARBA00023088"/>
    </source>
</evidence>
<feature type="domain" description="SpaA-like prealbumin fold" evidence="11">
    <location>
        <begin position="1641"/>
        <end position="1723"/>
    </location>
</feature>
<feature type="region of interest" description="Disordered" evidence="7">
    <location>
        <begin position="612"/>
        <end position="637"/>
    </location>
</feature>
<dbReference type="Pfam" id="PF00746">
    <property type="entry name" value="Gram_pos_anchor"/>
    <property type="match status" value="1"/>
</dbReference>
<evidence type="ECO:0000256" key="1">
    <source>
        <dbReference type="ARBA" id="ARBA00004168"/>
    </source>
</evidence>
<dbReference type="Proteomes" id="UP000198556">
    <property type="component" value="Unassembled WGS sequence"/>
</dbReference>
<dbReference type="STRING" id="137733.SAMN05421767_10437"/>
<keyword evidence="14" id="KW-1185">Reference proteome</keyword>
<gene>
    <name evidence="13" type="ORF">SAMN05421767_10437</name>
</gene>
<evidence type="ECO:0000313" key="14">
    <source>
        <dbReference type="Proteomes" id="UP000198556"/>
    </source>
</evidence>
<keyword evidence="8" id="KW-0812">Transmembrane</keyword>
<feature type="domain" description="SDR-like Ig" evidence="12">
    <location>
        <begin position="1784"/>
        <end position="1879"/>
    </location>
</feature>
<evidence type="ECO:0000256" key="4">
    <source>
        <dbReference type="ARBA" id="ARBA00022525"/>
    </source>
</evidence>
<feature type="domain" description="SpaA-like prealbumin fold" evidence="11">
    <location>
        <begin position="1048"/>
        <end position="1126"/>
    </location>
</feature>
<feature type="transmembrane region" description="Helical" evidence="8">
    <location>
        <begin position="2297"/>
        <end position="2315"/>
    </location>
</feature>
<keyword evidence="8" id="KW-0472">Membrane</keyword>
<dbReference type="InterPro" id="IPR013783">
    <property type="entry name" value="Ig-like_fold"/>
</dbReference>
<dbReference type="InterPro" id="IPR019931">
    <property type="entry name" value="LPXTG_anchor"/>
</dbReference>
<dbReference type="InterPro" id="IPR011266">
    <property type="entry name" value="Adhesin_Fg-bd_dom_2"/>
</dbReference>
<dbReference type="Pfam" id="PF17802">
    <property type="entry name" value="SpaA"/>
    <property type="match status" value="6"/>
</dbReference>
<keyword evidence="4" id="KW-0964">Secreted</keyword>
<feature type="domain" description="Gram-positive cocci surface proteins LPxTG" evidence="9">
    <location>
        <begin position="2281"/>
        <end position="2316"/>
    </location>
</feature>
<feature type="domain" description="SpaA-like prealbumin fold" evidence="11">
    <location>
        <begin position="2133"/>
        <end position="2237"/>
    </location>
</feature>
<evidence type="ECO:0000256" key="8">
    <source>
        <dbReference type="SAM" id="Phobius"/>
    </source>
</evidence>
<evidence type="ECO:0000259" key="10">
    <source>
        <dbReference type="Pfam" id="PF10425"/>
    </source>
</evidence>
<proteinExistence type="inferred from homology"/>
<dbReference type="PANTHER" id="PTHR36108:SF13">
    <property type="entry name" value="COLOSSIN-B-RELATED"/>
    <property type="match status" value="1"/>
</dbReference>
<evidence type="ECO:0000256" key="2">
    <source>
        <dbReference type="ARBA" id="ARBA00007257"/>
    </source>
</evidence>
<dbReference type="Pfam" id="PF10425">
    <property type="entry name" value="SdrG_C_C"/>
    <property type="match status" value="1"/>
</dbReference>
<dbReference type="PANTHER" id="PTHR36108">
    <property type="entry name" value="COLOSSIN-B-RELATED"/>
    <property type="match status" value="1"/>
</dbReference>
<evidence type="ECO:0000256" key="3">
    <source>
        <dbReference type="ARBA" id="ARBA00022512"/>
    </source>
</evidence>
<protein>
    <submittedName>
        <fullName evidence="13">LPXTG-motif cell wall anchor domain-containing protein</fullName>
    </submittedName>
</protein>
<keyword evidence="3" id="KW-0134">Cell wall</keyword>
<name>A0A1H9I2P7_9LACT</name>
<feature type="domain" description="Fibrinogen-binding" evidence="10">
    <location>
        <begin position="1913"/>
        <end position="2062"/>
    </location>
</feature>